<evidence type="ECO:0000256" key="4">
    <source>
        <dbReference type="ARBA" id="ARBA00022723"/>
    </source>
</evidence>
<dbReference type="NCBIfam" id="NF000801">
    <property type="entry name" value="PRK00055.1-3"/>
    <property type="match status" value="1"/>
</dbReference>
<dbReference type="OrthoDB" id="9800940at2"/>
<organism evidence="9 10">
    <name type="scientific">Sporobacter termitidis DSM 10068</name>
    <dbReference type="NCBI Taxonomy" id="1123282"/>
    <lineage>
        <taxon>Bacteria</taxon>
        <taxon>Bacillati</taxon>
        <taxon>Bacillota</taxon>
        <taxon>Clostridia</taxon>
        <taxon>Eubacteriales</taxon>
        <taxon>Oscillospiraceae</taxon>
        <taxon>Sporobacter</taxon>
    </lineage>
</organism>
<evidence type="ECO:0000313" key="9">
    <source>
        <dbReference type="EMBL" id="SHI15282.1"/>
    </source>
</evidence>
<dbReference type="Pfam" id="PF23023">
    <property type="entry name" value="Anti-Pycsar_Apyc1"/>
    <property type="match status" value="1"/>
</dbReference>
<comment type="function">
    <text evidence="8">Zinc phosphodiesterase, which displays some tRNA 3'-processing endonuclease activity. Probably involved in tRNA maturation, by removing a 3'-trailer from precursor tRNA.</text>
</comment>
<protein>
    <recommendedName>
        <fullName evidence="8">Ribonuclease Z</fullName>
        <shortName evidence="8">RNase Z</shortName>
        <ecNumber evidence="8">3.1.26.11</ecNumber>
    </recommendedName>
    <alternativeName>
        <fullName evidence="8">tRNA 3 endonuclease</fullName>
    </alternativeName>
    <alternativeName>
        <fullName evidence="8">tRNase Z</fullName>
    </alternativeName>
</protein>
<feature type="binding site" evidence="8">
    <location>
        <position position="63"/>
    </location>
    <ligand>
        <name>Zn(2+)</name>
        <dbReference type="ChEBI" id="CHEBI:29105"/>
        <label>1</label>
        <note>catalytic</note>
    </ligand>
</feature>
<keyword evidence="5 8" id="KW-0255">Endonuclease</keyword>
<dbReference type="SUPFAM" id="SSF56281">
    <property type="entry name" value="Metallo-hydrolase/oxidoreductase"/>
    <property type="match status" value="1"/>
</dbReference>
<accession>A0A1M5YT70</accession>
<feature type="binding site" evidence="8">
    <location>
        <position position="66"/>
    </location>
    <ligand>
        <name>Zn(2+)</name>
        <dbReference type="ChEBI" id="CHEBI:29105"/>
        <label>2</label>
        <note>catalytic</note>
    </ligand>
</feature>
<feature type="binding site" evidence="8">
    <location>
        <position position="65"/>
    </location>
    <ligand>
        <name>Zn(2+)</name>
        <dbReference type="ChEBI" id="CHEBI:29105"/>
        <label>2</label>
        <note>catalytic</note>
    </ligand>
</feature>
<feature type="binding site" evidence="8">
    <location>
        <position position="208"/>
    </location>
    <ligand>
        <name>Zn(2+)</name>
        <dbReference type="ChEBI" id="CHEBI:29105"/>
        <label>1</label>
        <note>catalytic</note>
    </ligand>
</feature>
<dbReference type="Gene3D" id="3.60.15.10">
    <property type="entry name" value="Ribonuclease Z/Hydroxyacylglutathione hydrolase-like"/>
    <property type="match status" value="1"/>
</dbReference>
<name>A0A1M5YT70_9FIRM</name>
<dbReference type="STRING" id="1123282.SAMN02745823_02845"/>
<comment type="subunit">
    <text evidence="1 8">Homodimer.</text>
</comment>
<evidence type="ECO:0000256" key="8">
    <source>
        <dbReference type="HAMAP-Rule" id="MF_01818"/>
    </source>
</evidence>
<feature type="binding site" evidence="8">
    <location>
        <position position="267"/>
    </location>
    <ligand>
        <name>Zn(2+)</name>
        <dbReference type="ChEBI" id="CHEBI:29105"/>
        <label>2</label>
        <note>catalytic</note>
    </ligand>
</feature>
<gene>
    <name evidence="8" type="primary">rnz</name>
    <name evidence="9" type="ORF">SAMN02745823_02845</name>
</gene>
<evidence type="ECO:0000256" key="6">
    <source>
        <dbReference type="ARBA" id="ARBA00022801"/>
    </source>
</evidence>
<dbReference type="PANTHER" id="PTHR46018">
    <property type="entry name" value="ZINC PHOSPHODIESTERASE ELAC PROTEIN 1"/>
    <property type="match status" value="1"/>
</dbReference>
<comment type="cofactor">
    <cofactor evidence="8">
        <name>Zn(2+)</name>
        <dbReference type="ChEBI" id="CHEBI:29105"/>
    </cofactor>
    <text evidence="8">Binds 2 Zn(2+) ions.</text>
</comment>
<dbReference type="PANTHER" id="PTHR46018:SF2">
    <property type="entry name" value="ZINC PHOSPHODIESTERASE ELAC PROTEIN 1"/>
    <property type="match status" value="1"/>
</dbReference>
<dbReference type="AlphaFoldDB" id="A0A1M5YT70"/>
<dbReference type="InterPro" id="IPR036866">
    <property type="entry name" value="RibonucZ/Hydroxyglut_hydro"/>
</dbReference>
<reference evidence="9 10" key="1">
    <citation type="submission" date="2016-11" db="EMBL/GenBank/DDBJ databases">
        <authorList>
            <person name="Jaros S."/>
            <person name="Januszkiewicz K."/>
            <person name="Wedrychowicz H."/>
        </authorList>
    </citation>
    <scope>NUCLEOTIDE SEQUENCE [LARGE SCALE GENOMIC DNA]</scope>
    <source>
        <strain evidence="9 10">DSM 10068</strain>
    </source>
</reference>
<proteinExistence type="inferred from homology"/>
<evidence type="ECO:0000256" key="2">
    <source>
        <dbReference type="ARBA" id="ARBA00022694"/>
    </source>
</evidence>
<dbReference type="EMBL" id="FQXV01000010">
    <property type="protein sequence ID" value="SHI15282.1"/>
    <property type="molecule type" value="Genomic_DNA"/>
</dbReference>
<keyword evidence="3 8" id="KW-0540">Nuclease</keyword>
<comment type="similarity">
    <text evidence="8">Belongs to the RNase Z family.</text>
</comment>
<evidence type="ECO:0000256" key="5">
    <source>
        <dbReference type="ARBA" id="ARBA00022759"/>
    </source>
</evidence>
<feature type="binding site" evidence="8">
    <location>
        <position position="61"/>
    </location>
    <ligand>
        <name>Zn(2+)</name>
        <dbReference type="ChEBI" id="CHEBI:29105"/>
        <label>1</label>
        <note>catalytic</note>
    </ligand>
</feature>
<keyword evidence="10" id="KW-1185">Reference proteome</keyword>
<keyword evidence="4 8" id="KW-0479">Metal-binding</keyword>
<dbReference type="EC" id="3.1.26.11" evidence="8"/>
<comment type="catalytic activity">
    <reaction evidence="8">
        <text>Endonucleolytic cleavage of RNA, removing extra 3' nucleotides from tRNA precursor, generating 3' termini of tRNAs. A 3'-hydroxy group is left at the tRNA terminus and a 5'-phosphoryl group is left at the trailer molecule.</text>
        <dbReference type="EC" id="3.1.26.11"/>
    </reaction>
</comment>
<evidence type="ECO:0000256" key="7">
    <source>
        <dbReference type="ARBA" id="ARBA00022833"/>
    </source>
</evidence>
<dbReference type="CDD" id="cd07717">
    <property type="entry name" value="RNaseZ_ZiPD-like_MBL-fold"/>
    <property type="match status" value="1"/>
</dbReference>
<evidence type="ECO:0000256" key="3">
    <source>
        <dbReference type="ARBA" id="ARBA00022722"/>
    </source>
</evidence>
<evidence type="ECO:0000313" key="10">
    <source>
        <dbReference type="Proteomes" id="UP000183995"/>
    </source>
</evidence>
<evidence type="ECO:0000256" key="1">
    <source>
        <dbReference type="ARBA" id="ARBA00011738"/>
    </source>
</evidence>
<sequence length="300" mass="32979">MLDVCLPGTGGMMPLPERWLSCCWIEYQGKALLVDCGEGTQIALKKAGCKLSRLDILLVTHFHADHIAGLPGLLLTLGNHDKKTPLLIVGPQHLEAVVSSLMIIAPALPYPVELIELKNGTEGLLEDDELSVSYLPLEHGIPCFGYRVSLRRKPVFNPEKAGQLGVPKNLFKTLHAGTPVRLDDGRQIEPRMVLDGERRPLSVTYITDSVPTAPMADFARDSDLLVCEGMYGETEMRDKMEEKGHMVFADSARLASMAGAGRLWLTHFSPAMKDPETYIGNARAVFRNTEIGYDGIKTTL</sequence>
<keyword evidence="6 8" id="KW-0378">Hydrolase</keyword>
<dbReference type="GO" id="GO:0008270">
    <property type="term" value="F:zinc ion binding"/>
    <property type="evidence" value="ECO:0007669"/>
    <property type="project" value="UniProtKB-UniRule"/>
</dbReference>
<dbReference type="Proteomes" id="UP000183995">
    <property type="component" value="Unassembled WGS sequence"/>
</dbReference>
<dbReference type="RefSeq" id="WP_073080253.1">
    <property type="nucleotide sequence ID" value="NZ_FQXV01000010.1"/>
</dbReference>
<dbReference type="HAMAP" id="MF_01818">
    <property type="entry name" value="RNase_Z_BN"/>
    <property type="match status" value="1"/>
</dbReference>
<feature type="binding site" evidence="8">
    <location>
        <position position="208"/>
    </location>
    <ligand>
        <name>Zn(2+)</name>
        <dbReference type="ChEBI" id="CHEBI:29105"/>
        <label>2</label>
        <note>catalytic</note>
    </ligand>
</feature>
<feature type="active site" description="Proton acceptor" evidence="8">
    <location>
        <position position="65"/>
    </location>
</feature>
<keyword evidence="7 8" id="KW-0862">Zinc</keyword>
<dbReference type="InterPro" id="IPR013471">
    <property type="entry name" value="RNase_Z/BN"/>
</dbReference>
<feature type="binding site" evidence="8">
    <location>
        <position position="139"/>
    </location>
    <ligand>
        <name>Zn(2+)</name>
        <dbReference type="ChEBI" id="CHEBI:29105"/>
        <label>1</label>
        <note>catalytic</note>
    </ligand>
</feature>
<keyword evidence="2 8" id="KW-0819">tRNA processing</keyword>
<dbReference type="GO" id="GO:0042781">
    <property type="term" value="F:3'-tRNA processing endoribonuclease activity"/>
    <property type="evidence" value="ECO:0007669"/>
    <property type="project" value="UniProtKB-UniRule"/>
</dbReference>